<evidence type="ECO:0000256" key="1">
    <source>
        <dbReference type="SAM" id="Phobius"/>
    </source>
</evidence>
<protein>
    <submittedName>
        <fullName evidence="2">Uncharacterized protein</fullName>
    </submittedName>
</protein>
<keyword evidence="3" id="KW-1185">Reference proteome</keyword>
<keyword evidence="1" id="KW-0472">Membrane</keyword>
<dbReference type="Proteomes" id="UP000586305">
    <property type="component" value="Unassembled WGS sequence"/>
</dbReference>
<dbReference type="RefSeq" id="WP_171625984.1">
    <property type="nucleotide sequence ID" value="NZ_JABBPG010000003.1"/>
</dbReference>
<feature type="transmembrane region" description="Helical" evidence="1">
    <location>
        <begin position="7"/>
        <end position="26"/>
    </location>
</feature>
<evidence type="ECO:0000313" key="3">
    <source>
        <dbReference type="Proteomes" id="UP000586305"/>
    </source>
</evidence>
<name>A0A849VGU7_9GAMM</name>
<dbReference type="AlphaFoldDB" id="A0A849VGU7"/>
<comment type="caution">
    <text evidence="2">The sequence shown here is derived from an EMBL/GenBank/DDBJ whole genome shotgun (WGS) entry which is preliminary data.</text>
</comment>
<accession>A0A849VGU7</accession>
<feature type="transmembrane region" description="Helical" evidence="1">
    <location>
        <begin position="46"/>
        <end position="63"/>
    </location>
</feature>
<proteinExistence type="predicted"/>
<gene>
    <name evidence="2" type="ORF">HG263_10280</name>
</gene>
<organism evidence="2 3">
    <name type="scientific">Pseudoalteromonas caenipelagi</name>
    <dbReference type="NCBI Taxonomy" id="2726988"/>
    <lineage>
        <taxon>Bacteria</taxon>
        <taxon>Pseudomonadati</taxon>
        <taxon>Pseudomonadota</taxon>
        <taxon>Gammaproteobacteria</taxon>
        <taxon>Alteromonadales</taxon>
        <taxon>Pseudoalteromonadaceae</taxon>
        <taxon>Pseudoalteromonas</taxon>
    </lineage>
</organism>
<sequence length="67" mass="7460">MSYKAWTMLVAFVLFATALFILYDLFYNTIGLNPFDGKLPDVKATIIKLVSFGTCLITGGLLIDHSR</sequence>
<keyword evidence="1" id="KW-1133">Transmembrane helix</keyword>
<dbReference type="EMBL" id="JABBPG010000003">
    <property type="protein sequence ID" value="NOU50917.1"/>
    <property type="molecule type" value="Genomic_DNA"/>
</dbReference>
<evidence type="ECO:0000313" key="2">
    <source>
        <dbReference type="EMBL" id="NOU50917.1"/>
    </source>
</evidence>
<keyword evidence="1" id="KW-0812">Transmembrane</keyword>
<reference evidence="2 3" key="1">
    <citation type="submission" date="2020-04" db="EMBL/GenBank/DDBJ databases">
        <title>Pseudoalteromonas caenipelagi sp. nov., isolated from a tidal flat.</title>
        <authorList>
            <person name="Park S."/>
            <person name="Yoon J.-H."/>
        </authorList>
    </citation>
    <scope>NUCLEOTIDE SEQUENCE [LARGE SCALE GENOMIC DNA]</scope>
    <source>
        <strain evidence="2 3">JBTF-M23</strain>
    </source>
</reference>